<evidence type="ECO:0000256" key="2">
    <source>
        <dbReference type="SAM" id="SignalP"/>
    </source>
</evidence>
<feature type="domain" description="CPW-WPC" evidence="3">
    <location>
        <begin position="219"/>
        <end position="278"/>
    </location>
</feature>
<feature type="domain" description="CPW-WPC" evidence="3">
    <location>
        <begin position="655"/>
        <end position="733"/>
    </location>
</feature>
<evidence type="ECO:0000313" key="4">
    <source>
        <dbReference type="EMBL" id="KMZ96734.1"/>
    </source>
</evidence>
<sequence>MAPSKLLPTVLLLTVLCARPPRVPPPFADAGGTGGPNVGGETGQLDDLSHFSRELLEPLARNLKSVPAVALREKVKTQVAKAAESLELPNPDEEACEINYAELCPEGWGDWGNADTCISPANYQGPCKNKMASFLNSTPREKFNFSIRCGVSWPCLHRCTEEDLLEECPDSWTLKGNICHAPKSYKGQCVRKKIFANFLREEKKAWADACDVSWPCSKKNYNFGKLCPKNWTPTPDGNHCSASSSYVGPCGPLLYLFNVKEVEKRLLMSKCNVEWPVRANEEGGSLDDQVCPLGWTLNPSHQRGGGTTCSPPKSYNGPCEEIKKMSFERMSKEEKHELSRRCGFVWNFTNERHQNFGLACPYNWVLVDAADHVCVSPVEYTQPCSNVASFKGYTHEMKAAWASRCKAPFVDEGAFRGGLQRGGSQTRSQLGSRLKKGKIFGLNREANRGGLLLADAPWERDGPIESATSSTHRSDCNAAIGEECLHNRDEPFVHPNGGRLPLSERSSEDHPHEFILSDQKITELLLLKQASEDRELRRNIDEVVQTLRRGHSPRGATTFSFLQVRSKGGQSSGATKGLKELARGAPTVGREKAAQRRRGADGETPHRKSSSDGEPPLHGQNAPPTAAAPNLSEVKNLYGSYQIGRADQSYYEHICLEKNYSECPLGWTRINTHQCMAPSWWRTNGHKCSSLIDLKDFTRRVYDVAHDMSFVSIDEERIKKLERKCALTFPCRDCERDYVQVSCPLGWNKTDDGWCEAPADYPPHLRAACGVSNSVQIKKQIERTCRVIWPCLRKCVQDYHQTCPYNWLLKQNKCIAPYHYSPPQGCAKSFAVRSFGSFDKYLFSNRCFAPWPCTDACQQDWSQPCPAHWSLVKSRKGKSAADKQAASKPLVCQPLKRNIHRGVCTDESYDLTDFTFLQKQEFSHRCGVRWPCGSSSRLYSPNWQSQRVYDDVGFQRLRTLRFYDAHYASSYAKSGTSFF</sequence>
<dbReference type="SMART" id="SM01099">
    <property type="entry name" value="CPW_WPC"/>
    <property type="match status" value="9"/>
</dbReference>
<feature type="domain" description="CPW-WPC" evidence="3">
    <location>
        <begin position="795"/>
        <end position="855"/>
    </location>
</feature>
<evidence type="ECO:0000259" key="3">
    <source>
        <dbReference type="SMART" id="SM01099"/>
    </source>
</evidence>
<keyword evidence="2" id="KW-0732">Signal</keyword>
<proteinExistence type="predicted"/>
<feature type="chain" id="PRO_5005323555" description="CPW-WPC domain-containing protein" evidence="2">
    <location>
        <begin position="19"/>
        <end position="979"/>
    </location>
</feature>
<feature type="domain" description="CPW-WPC" evidence="3">
    <location>
        <begin position="159"/>
        <end position="218"/>
    </location>
</feature>
<feature type="domain" description="CPW-WPC" evidence="3">
    <location>
        <begin position="96"/>
        <end position="157"/>
    </location>
</feature>
<evidence type="ECO:0000313" key="5">
    <source>
        <dbReference type="Proteomes" id="UP000053239"/>
    </source>
</evidence>
<protein>
    <recommendedName>
        <fullName evidence="3">CPW-WPC domain-containing protein</fullName>
    </recommendedName>
</protein>
<dbReference type="OrthoDB" id="359569at2759"/>
<feature type="compositionally biased region" description="Polar residues" evidence="1">
    <location>
        <begin position="555"/>
        <end position="574"/>
    </location>
</feature>
<dbReference type="NCBIfam" id="TIGR01492">
    <property type="entry name" value="CPW_WPC"/>
    <property type="match status" value="6"/>
</dbReference>
<feature type="domain" description="CPW-WPC" evidence="3">
    <location>
        <begin position="354"/>
        <end position="413"/>
    </location>
</feature>
<dbReference type="AlphaFoldDB" id="A0A0J9TMX9"/>
<feature type="region of interest" description="Disordered" evidence="1">
    <location>
        <begin position="489"/>
        <end position="511"/>
    </location>
</feature>
<organism evidence="4 5">
    <name type="scientific">Plasmodium vivax North Korean</name>
    <dbReference type="NCBI Taxonomy" id="1035514"/>
    <lineage>
        <taxon>Eukaryota</taxon>
        <taxon>Sar</taxon>
        <taxon>Alveolata</taxon>
        <taxon>Apicomplexa</taxon>
        <taxon>Aconoidasida</taxon>
        <taxon>Haemosporida</taxon>
        <taxon>Plasmodiidae</taxon>
        <taxon>Plasmodium</taxon>
        <taxon>Plasmodium (Plasmodium)</taxon>
    </lineage>
</organism>
<evidence type="ECO:0000256" key="1">
    <source>
        <dbReference type="SAM" id="MobiDB-lite"/>
    </source>
</evidence>
<dbReference type="Proteomes" id="UP000053239">
    <property type="component" value="Unassembled WGS sequence"/>
</dbReference>
<name>A0A0J9TMX9_PLAVI</name>
<accession>A0A0J9TMX9</accession>
<feature type="domain" description="CPW-WPC" evidence="3">
    <location>
        <begin position="282"/>
        <end position="350"/>
    </location>
</feature>
<feature type="signal peptide" evidence="2">
    <location>
        <begin position="1"/>
        <end position="18"/>
    </location>
</feature>
<dbReference type="Pfam" id="PF09717">
    <property type="entry name" value="CPW_WPC"/>
    <property type="match status" value="8"/>
</dbReference>
<dbReference type="EMBL" id="KQ235573">
    <property type="protein sequence ID" value="KMZ96734.1"/>
    <property type="molecule type" value="Genomic_DNA"/>
</dbReference>
<feature type="domain" description="CPW-WPC" evidence="3">
    <location>
        <begin position="857"/>
        <end position="934"/>
    </location>
</feature>
<feature type="region of interest" description="Disordered" evidence="1">
    <location>
        <begin position="549"/>
        <end position="630"/>
    </location>
</feature>
<feature type="domain" description="CPW-WPC" evidence="3">
    <location>
        <begin position="734"/>
        <end position="793"/>
    </location>
</feature>
<reference evidence="4 5" key="1">
    <citation type="submission" date="2011-09" db="EMBL/GenBank/DDBJ databases">
        <title>The Genome Sequence of Plasmodium vivax North Korean.</title>
        <authorList>
            <consortium name="The Broad Institute Genome Sequencing Platform"/>
            <consortium name="The Broad Institute Genome Sequencing Center for Infectious Disease"/>
            <person name="Neafsey D."/>
            <person name="Carlton J."/>
            <person name="Barnwell J."/>
            <person name="Collins W."/>
            <person name="Escalante A."/>
            <person name="Mullikin J."/>
            <person name="Saul A."/>
            <person name="Guigo R."/>
            <person name="Camara F."/>
            <person name="Young S.K."/>
            <person name="Zeng Q."/>
            <person name="Gargeya S."/>
            <person name="Fitzgerald M."/>
            <person name="Haas B."/>
            <person name="Abouelleil A."/>
            <person name="Alvarado L."/>
            <person name="Arachchi H.M."/>
            <person name="Berlin A."/>
            <person name="Brown A."/>
            <person name="Chapman S.B."/>
            <person name="Chen Z."/>
            <person name="Dunbar C."/>
            <person name="Freedman E."/>
            <person name="Gearin G."/>
            <person name="Gellesch M."/>
            <person name="Goldberg J."/>
            <person name="Griggs A."/>
            <person name="Gujja S."/>
            <person name="Heiman D."/>
            <person name="Howarth C."/>
            <person name="Larson L."/>
            <person name="Lui A."/>
            <person name="MacDonald P.J.P."/>
            <person name="Montmayeur A."/>
            <person name="Murphy C."/>
            <person name="Neiman D."/>
            <person name="Pearson M."/>
            <person name="Priest M."/>
            <person name="Roberts A."/>
            <person name="Saif S."/>
            <person name="Shea T."/>
            <person name="Shenoy N."/>
            <person name="Sisk P."/>
            <person name="Stolte C."/>
            <person name="Sykes S."/>
            <person name="Wortman J."/>
            <person name="Nusbaum C."/>
            <person name="Birren B."/>
        </authorList>
    </citation>
    <scope>NUCLEOTIDE SEQUENCE [LARGE SCALE GENOMIC DNA]</scope>
    <source>
        <strain evidence="4 5">North Korean</strain>
    </source>
</reference>
<dbReference type="InterPro" id="IPR006387">
    <property type="entry name" value="CPW_WPC_dom"/>
</dbReference>
<feature type="compositionally biased region" description="Basic and acidic residues" evidence="1">
    <location>
        <begin position="589"/>
        <end position="611"/>
    </location>
</feature>
<gene>
    <name evidence="4" type="ORF">PVNG_02753</name>
</gene>